<evidence type="ECO:0000313" key="2">
    <source>
        <dbReference type="Proteomes" id="UP000241367"/>
    </source>
</evidence>
<proteinExistence type="predicted"/>
<dbReference type="EMBL" id="MG983742">
    <property type="protein sequence ID" value="AVO23027.1"/>
    <property type="molecule type" value="Genomic_DNA"/>
</dbReference>
<name>A0A2P1JUI4_9CAUD</name>
<evidence type="ECO:0000313" key="1">
    <source>
        <dbReference type="EMBL" id="AVO23027.1"/>
    </source>
</evidence>
<reference evidence="2" key="1">
    <citation type="submission" date="2018-02" db="EMBL/GenBank/DDBJ databases">
        <authorList>
            <person name="Cohen D.B."/>
            <person name="Kent A.D."/>
        </authorList>
    </citation>
    <scope>NUCLEOTIDE SEQUENCE [LARGE SCALE GENOMIC DNA]</scope>
</reference>
<keyword evidence="2" id="KW-1185">Reference proteome</keyword>
<protein>
    <submittedName>
        <fullName evidence="1">Uncharacterized protein</fullName>
    </submittedName>
</protein>
<dbReference type="InterPro" id="IPR044000">
    <property type="entry name" value="Phage_tube_2"/>
</dbReference>
<organism evidence="1 2">
    <name type="scientific">Bacillus phage Anath</name>
    <dbReference type="NCBI Taxonomy" id="2108114"/>
    <lineage>
        <taxon>Viruses</taxon>
        <taxon>Duplodnaviria</taxon>
        <taxon>Heunggongvirae</taxon>
        <taxon>Uroviricota</taxon>
        <taxon>Caudoviricetes</taxon>
        <taxon>Ehrlichviridae</taxon>
        <taxon>Anathvirus</taxon>
        <taxon>Anathvirus anath</taxon>
    </lineage>
</organism>
<dbReference type="Proteomes" id="UP000241367">
    <property type="component" value="Segment"/>
</dbReference>
<dbReference type="Pfam" id="PF18906">
    <property type="entry name" value="Phage_tube_2"/>
    <property type="match status" value="1"/>
</dbReference>
<accession>A0A2P1JUI4</accession>
<sequence length="307" mass="32940">MAHGFDHTVVVGKEGTAGTKASAFSWLTILESFEPEENANVDQRKGIGQRTPMKLRTGARGYEGSFGGVLQNARPIFMALGKQSAPTGDATAGFTRTLTPIGKGETLPSFTFQHNIAEGTPLLRNYVGGKVDTLTVSAKAEEAVEVEGDMIFLNLDQTGTASAVTAELNNYYMFYEGTVKINNAQVANISEFELEISNNLEARFFVNGKDTAGKIEEGSLDLALSMTMDYESAVQFDLFKTGADIAVELTLQDIAEPKNSIKIVLSGGKYDTNAIGAGAEDVTEQEMEAVFTDITVTAKDVLTNLFA</sequence>